<protein>
    <submittedName>
        <fullName evidence="8">S41 family peptidase</fullName>
    </submittedName>
</protein>
<evidence type="ECO:0000256" key="4">
    <source>
        <dbReference type="ARBA" id="ARBA00022825"/>
    </source>
</evidence>
<dbReference type="CDD" id="cd06782">
    <property type="entry name" value="cpPDZ_CPP-like"/>
    <property type="match status" value="1"/>
</dbReference>
<dbReference type="InterPro" id="IPR055210">
    <property type="entry name" value="CtpA/B_N"/>
</dbReference>
<dbReference type="EMBL" id="JAAGYR010000012">
    <property type="protein sequence ID" value="NEN76027.1"/>
    <property type="molecule type" value="Genomic_DNA"/>
</dbReference>
<evidence type="ECO:0000259" key="7">
    <source>
        <dbReference type="PROSITE" id="PS50106"/>
    </source>
</evidence>
<dbReference type="InterPro" id="IPR001478">
    <property type="entry name" value="PDZ"/>
</dbReference>
<dbReference type="SUPFAM" id="SSF50156">
    <property type="entry name" value="PDZ domain-like"/>
    <property type="match status" value="1"/>
</dbReference>
<dbReference type="InterPro" id="IPR041489">
    <property type="entry name" value="PDZ_6"/>
</dbReference>
<dbReference type="Gene3D" id="3.90.226.10">
    <property type="entry name" value="2-enoyl-CoA Hydratase, Chain A, domain 1"/>
    <property type="match status" value="1"/>
</dbReference>
<dbReference type="Proteomes" id="UP000477651">
    <property type="component" value="Unassembled WGS sequence"/>
</dbReference>
<name>A0A6L9Y837_9BURK</name>
<dbReference type="GO" id="GO:0007165">
    <property type="term" value="P:signal transduction"/>
    <property type="evidence" value="ECO:0007669"/>
    <property type="project" value="TreeGrafter"/>
</dbReference>
<feature type="domain" description="PDZ" evidence="7">
    <location>
        <begin position="99"/>
        <end position="182"/>
    </location>
</feature>
<dbReference type="GO" id="GO:0004175">
    <property type="term" value="F:endopeptidase activity"/>
    <property type="evidence" value="ECO:0007669"/>
    <property type="project" value="TreeGrafter"/>
</dbReference>
<dbReference type="AlphaFoldDB" id="A0A6L9Y837"/>
<dbReference type="FunFam" id="2.30.42.10:FF:000063">
    <property type="entry name" value="Peptidase, S41 family"/>
    <property type="match status" value="1"/>
</dbReference>
<dbReference type="Pfam" id="PF03572">
    <property type="entry name" value="Peptidase_S41"/>
    <property type="match status" value="1"/>
</dbReference>
<organism evidence="8 9">
    <name type="scientific">Pelistega ratti</name>
    <dbReference type="NCBI Taxonomy" id="2652177"/>
    <lineage>
        <taxon>Bacteria</taxon>
        <taxon>Pseudomonadati</taxon>
        <taxon>Pseudomonadota</taxon>
        <taxon>Betaproteobacteria</taxon>
        <taxon>Burkholderiales</taxon>
        <taxon>Alcaligenaceae</taxon>
        <taxon>Pelistega</taxon>
    </lineage>
</organism>
<evidence type="ECO:0000256" key="2">
    <source>
        <dbReference type="ARBA" id="ARBA00022670"/>
    </source>
</evidence>
<dbReference type="InterPro" id="IPR036034">
    <property type="entry name" value="PDZ_sf"/>
</dbReference>
<dbReference type="Pfam" id="PF17820">
    <property type="entry name" value="PDZ_6"/>
    <property type="match status" value="1"/>
</dbReference>
<dbReference type="PANTHER" id="PTHR32060">
    <property type="entry name" value="TAIL-SPECIFIC PROTEASE"/>
    <property type="match status" value="1"/>
</dbReference>
<dbReference type="CDD" id="cd07560">
    <property type="entry name" value="Peptidase_S41_CPP"/>
    <property type="match status" value="1"/>
</dbReference>
<evidence type="ECO:0000256" key="6">
    <source>
        <dbReference type="SAM" id="MobiDB-lite"/>
    </source>
</evidence>
<comment type="similarity">
    <text evidence="1 5">Belongs to the peptidase S41A family.</text>
</comment>
<dbReference type="GO" id="GO:0008236">
    <property type="term" value="F:serine-type peptidase activity"/>
    <property type="evidence" value="ECO:0007669"/>
    <property type="project" value="UniProtKB-KW"/>
</dbReference>
<proteinExistence type="inferred from homology"/>
<dbReference type="Gene3D" id="3.30.750.44">
    <property type="match status" value="1"/>
</dbReference>
<dbReference type="InterPro" id="IPR029045">
    <property type="entry name" value="ClpP/crotonase-like_dom_sf"/>
</dbReference>
<keyword evidence="9" id="KW-1185">Reference proteome</keyword>
<dbReference type="NCBIfam" id="TIGR00225">
    <property type="entry name" value="prc"/>
    <property type="match status" value="1"/>
</dbReference>
<dbReference type="RefSeq" id="WP_163764548.1">
    <property type="nucleotide sequence ID" value="NZ_JAAGYR010000012.1"/>
</dbReference>
<evidence type="ECO:0000313" key="9">
    <source>
        <dbReference type="Proteomes" id="UP000477651"/>
    </source>
</evidence>
<dbReference type="InterPro" id="IPR005151">
    <property type="entry name" value="Tail-specific_protease"/>
</dbReference>
<dbReference type="GO" id="GO:0030288">
    <property type="term" value="C:outer membrane-bounded periplasmic space"/>
    <property type="evidence" value="ECO:0007669"/>
    <property type="project" value="TreeGrafter"/>
</dbReference>
<dbReference type="SMART" id="SM00245">
    <property type="entry name" value="TSPc"/>
    <property type="match status" value="1"/>
</dbReference>
<feature type="compositionally biased region" description="Polar residues" evidence="6">
    <location>
        <begin position="465"/>
        <end position="476"/>
    </location>
</feature>
<evidence type="ECO:0000256" key="1">
    <source>
        <dbReference type="ARBA" id="ARBA00009179"/>
    </source>
</evidence>
<dbReference type="SUPFAM" id="SSF52096">
    <property type="entry name" value="ClpP/crotonase"/>
    <property type="match status" value="1"/>
</dbReference>
<keyword evidence="4 5" id="KW-0720">Serine protease</keyword>
<evidence type="ECO:0000313" key="8">
    <source>
        <dbReference type="EMBL" id="NEN76027.1"/>
    </source>
</evidence>
<keyword evidence="2 5" id="KW-0645">Protease</keyword>
<evidence type="ECO:0000256" key="5">
    <source>
        <dbReference type="RuleBase" id="RU004404"/>
    </source>
</evidence>
<dbReference type="InterPro" id="IPR004447">
    <property type="entry name" value="Peptidase_S41A"/>
</dbReference>
<keyword evidence="3 5" id="KW-0378">Hydrolase</keyword>
<gene>
    <name evidence="8" type="ORF">F9B74_06775</name>
</gene>
<sequence>MKKRIFWLSIFFYCITTHTIWAKEEIDSTQVPQQVASTLNNQEDEPYTYEELRRFARAYALVKNQYVEPVSDQQLIDDAIEGMLRKLDPHSNYLNKEDMIDLQEETEGEFGGLGIEIGNEEGGYFKIISPIEDTPAAKAGILPGDLIVKVNGTSMKDKSLREMVKFLRGDPGTKITLTIRRKKENIDVNMIRELIKVKSVRSKMIGDIAYFRLTQFQLNTVDDLVKQIKAIKGTPRGIILDLRNNPGGLLNTSVGVVQVFSNPNKGVIVSTKARHQVVEEFSHYMPDNILQTDTYLKNLPAWLKSVPMVVLINVGSASASEIVAGALQDFKRATIMGNKSFGKGSVQVVMPIDNETGIKITTARYYTPNGRSIQAMGINPDIVVTDTEKGDLFSFPREVDLEDHLSNDTVAEEEQTVDNKSIKTEISDQLIEFGSDSDFQLQQAINHLKGKPVNSGGVPLKEKNQPNIREGQSTSQKGKDNTAYHTPIIPNLPMPLEAININSETIVPLSKQYPSEMNTPTLDKALDKVRVLEPK</sequence>
<dbReference type="PANTHER" id="PTHR32060:SF30">
    <property type="entry name" value="CARBOXY-TERMINAL PROCESSING PROTEASE CTPA"/>
    <property type="match status" value="1"/>
</dbReference>
<evidence type="ECO:0000256" key="3">
    <source>
        <dbReference type="ARBA" id="ARBA00022801"/>
    </source>
</evidence>
<dbReference type="Pfam" id="PF22694">
    <property type="entry name" value="CtpB_N-like"/>
    <property type="match status" value="1"/>
</dbReference>
<dbReference type="Gene3D" id="2.30.42.10">
    <property type="match status" value="1"/>
</dbReference>
<accession>A0A6L9Y837</accession>
<feature type="region of interest" description="Disordered" evidence="6">
    <location>
        <begin position="450"/>
        <end position="487"/>
    </location>
</feature>
<comment type="caution">
    <text evidence="8">The sequence shown here is derived from an EMBL/GenBank/DDBJ whole genome shotgun (WGS) entry which is preliminary data.</text>
</comment>
<dbReference type="SMART" id="SM00228">
    <property type="entry name" value="PDZ"/>
    <property type="match status" value="1"/>
</dbReference>
<dbReference type="GO" id="GO:0006508">
    <property type="term" value="P:proteolysis"/>
    <property type="evidence" value="ECO:0007669"/>
    <property type="project" value="UniProtKB-KW"/>
</dbReference>
<dbReference type="PROSITE" id="PS50106">
    <property type="entry name" value="PDZ"/>
    <property type="match status" value="1"/>
</dbReference>
<reference evidence="8 9" key="1">
    <citation type="submission" date="2020-02" db="EMBL/GenBank/DDBJ databases">
        <title>Pelistega sp. NLN82 were isolated from wild rodents of the Hainan Island.</title>
        <authorList>
            <person name="Niu N."/>
            <person name="Zhou J."/>
        </authorList>
    </citation>
    <scope>NUCLEOTIDE SEQUENCE [LARGE SCALE GENOMIC DNA]</scope>
    <source>
        <strain evidence="8 9">NLN82</strain>
    </source>
</reference>